<evidence type="ECO:0000256" key="1">
    <source>
        <dbReference type="SAM" id="MobiDB-lite"/>
    </source>
</evidence>
<organism evidence="3 4">
    <name type="scientific">Actinomadura adrarensis</name>
    <dbReference type="NCBI Taxonomy" id="1819600"/>
    <lineage>
        <taxon>Bacteria</taxon>
        <taxon>Bacillati</taxon>
        <taxon>Actinomycetota</taxon>
        <taxon>Actinomycetes</taxon>
        <taxon>Streptosporangiales</taxon>
        <taxon>Thermomonosporaceae</taxon>
        <taxon>Actinomadura</taxon>
    </lineage>
</organism>
<dbReference type="SUPFAM" id="SSF102405">
    <property type="entry name" value="MCP/YpsA-like"/>
    <property type="match status" value="1"/>
</dbReference>
<accession>A0ABW3CRZ7</accession>
<reference evidence="4" key="1">
    <citation type="journal article" date="2019" name="Int. J. Syst. Evol. Microbiol.">
        <title>The Global Catalogue of Microorganisms (GCM) 10K type strain sequencing project: providing services to taxonomists for standard genome sequencing and annotation.</title>
        <authorList>
            <consortium name="The Broad Institute Genomics Platform"/>
            <consortium name="The Broad Institute Genome Sequencing Center for Infectious Disease"/>
            <person name="Wu L."/>
            <person name="Ma J."/>
        </authorList>
    </citation>
    <scope>NUCLEOTIDE SEQUENCE [LARGE SCALE GENOMIC DNA]</scope>
    <source>
        <strain evidence="4">JCM 31696</strain>
    </source>
</reference>
<dbReference type="Gene3D" id="3.40.50.450">
    <property type="match status" value="1"/>
</dbReference>
<protein>
    <recommendedName>
        <fullName evidence="2">Smf/DprA SLOG domain-containing protein</fullName>
    </recommendedName>
</protein>
<dbReference type="InterPro" id="IPR057666">
    <property type="entry name" value="DrpA_SLOG"/>
</dbReference>
<name>A0ABW3CRZ7_9ACTN</name>
<dbReference type="EMBL" id="JBHTIR010004382">
    <property type="protein sequence ID" value="MFD0857201.1"/>
    <property type="molecule type" value="Genomic_DNA"/>
</dbReference>
<keyword evidence="4" id="KW-1185">Reference proteome</keyword>
<sequence length="160" mass="17554">MTFDDMGRDTMPQAVTITGTRSTGHRELEEYRALFEEFIRPFALAGVRFYLGGATGIDSLALLWLAGETDVTLSVVVPAKLVDQPADARHAISSVRESGRLDELVELGGETRTPGYFARNRWMVDRSTFVIGFPHSDTGGTVYTLGYAAEQGKPRLTIPV</sequence>
<evidence type="ECO:0000313" key="4">
    <source>
        <dbReference type="Proteomes" id="UP001597083"/>
    </source>
</evidence>
<gene>
    <name evidence="3" type="ORF">ACFQ07_33670</name>
</gene>
<feature type="domain" description="Smf/DprA SLOG" evidence="2">
    <location>
        <begin position="13"/>
        <end position="159"/>
    </location>
</feature>
<proteinExistence type="predicted"/>
<comment type="caution">
    <text evidence="3">The sequence shown here is derived from an EMBL/GenBank/DDBJ whole genome shotgun (WGS) entry which is preliminary data.</text>
</comment>
<dbReference type="Pfam" id="PF02481">
    <property type="entry name" value="DNA_processg_A"/>
    <property type="match status" value="1"/>
</dbReference>
<feature type="region of interest" description="Disordered" evidence="1">
    <location>
        <begin position="1"/>
        <end position="21"/>
    </location>
</feature>
<dbReference type="Proteomes" id="UP001597083">
    <property type="component" value="Unassembled WGS sequence"/>
</dbReference>
<evidence type="ECO:0000313" key="3">
    <source>
        <dbReference type="EMBL" id="MFD0857201.1"/>
    </source>
</evidence>
<evidence type="ECO:0000259" key="2">
    <source>
        <dbReference type="Pfam" id="PF02481"/>
    </source>
</evidence>